<protein>
    <recommendedName>
        <fullName evidence="3">Asp23/Gls24 family envelope stress response protein</fullName>
    </recommendedName>
</protein>
<keyword evidence="2" id="KW-1185">Reference proteome</keyword>
<gene>
    <name evidence="1" type="ORF">SERN_1656</name>
</gene>
<evidence type="ECO:0000313" key="2">
    <source>
        <dbReference type="Proteomes" id="UP000297318"/>
    </source>
</evidence>
<accession>A0A4Z1E4F1</accession>
<comment type="caution">
    <text evidence="1">The sequence shown here is derived from an EMBL/GenBank/DDBJ whole genome shotgun (WGS) entry which is preliminary data.</text>
</comment>
<proteinExistence type="predicted"/>
<reference evidence="1 2" key="1">
    <citation type="submission" date="2018-11" db="EMBL/GenBank/DDBJ databases">
        <title>Complete genome sequencing of the Actinobacteria Serinibacter sp. K3-2.</title>
        <authorList>
            <person name="Rakitin A.L."/>
            <person name="Beletsky A.V."/>
            <person name="Mardanov A.V."/>
            <person name="Ravin N.V."/>
            <person name="Gromova A.S."/>
            <person name="Filippova S.N."/>
            <person name="Gal'Chenko V.F."/>
        </authorList>
    </citation>
    <scope>NUCLEOTIDE SEQUENCE [LARGE SCALE GENOMIC DNA]</scope>
    <source>
        <strain evidence="1 2">K3-2</strain>
    </source>
</reference>
<dbReference type="RefSeq" id="WP_135849620.1">
    <property type="nucleotide sequence ID" value="NZ_RHPJ01000002.1"/>
</dbReference>
<sequence>MSERSTSRLACGRDIDEVWERIESPPDEHELECPHCRNARSDLGNLARLTASQRDEERVDPDLEPDPAILGRIMAIARAEVRRGRQLPLDEPDAEGPVAELTVSEQAVSASARRAGDAVDGVQVERCEVVLVPGGGSPAVSGSVGSGPGGPGVPESYRASRPSIVDVTLQVSVSIALSIPEVAREMRSNVMRRVNDEVGIDVRRIHIDVRDAHDD</sequence>
<name>A0A4Z1E4F1_9MICO</name>
<evidence type="ECO:0008006" key="3">
    <source>
        <dbReference type="Google" id="ProtNLM"/>
    </source>
</evidence>
<dbReference type="AlphaFoldDB" id="A0A4Z1E4F1"/>
<dbReference type="EMBL" id="RHPJ01000002">
    <property type="protein sequence ID" value="TGO05652.1"/>
    <property type="molecule type" value="Genomic_DNA"/>
</dbReference>
<dbReference type="Proteomes" id="UP000297318">
    <property type="component" value="Unassembled WGS sequence"/>
</dbReference>
<organism evidence="1 2">
    <name type="scientific">Serinibacter arcticus</name>
    <dbReference type="NCBI Taxonomy" id="1655435"/>
    <lineage>
        <taxon>Bacteria</taxon>
        <taxon>Bacillati</taxon>
        <taxon>Actinomycetota</taxon>
        <taxon>Actinomycetes</taxon>
        <taxon>Micrococcales</taxon>
        <taxon>Beutenbergiaceae</taxon>
        <taxon>Serinibacter</taxon>
    </lineage>
</organism>
<evidence type="ECO:0000313" key="1">
    <source>
        <dbReference type="EMBL" id="TGO05652.1"/>
    </source>
</evidence>
<dbReference type="OrthoDB" id="3711227at2"/>